<keyword evidence="2" id="KW-1185">Reference proteome</keyword>
<dbReference type="Proteomes" id="UP000009017">
    <property type="component" value="Unassembled WGS sequence"/>
</dbReference>
<protein>
    <submittedName>
        <fullName evidence="1">Uncharacterized protein</fullName>
    </submittedName>
</protein>
<reference evidence="1 2" key="1">
    <citation type="submission" date="2012-03" db="EMBL/GenBank/DDBJ databases">
        <title>The Genome Sequence of Bartonella melophagi K-2C.</title>
        <authorList>
            <consortium name="The Broad Institute Genome Sequencing Platform"/>
            <consortium name="The Broad Institute Genome Sequencing Center for Infectious Disease"/>
            <person name="Feldgarden M."/>
            <person name="Kirby J."/>
            <person name="Kosoy M."/>
            <person name="Birtles R."/>
            <person name="Probert W.S."/>
            <person name="Chiaraviglio L."/>
            <person name="Young S.K."/>
            <person name="Zeng Q."/>
            <person name="Gargeya S."/>
            <person name="Fitzgerald M."/>
            <person name="Haas B."/>
            <person name="Abouelleil A."/>
            <person name="Alvarado L."/>
            <person name="Arachchi H.M."/>
            <person name="Berlin A."/>
            <person name="Chapman S.B."/>
            <person name="Gearin G."/>
            <person name="Goldberg J."/>
            <person name="Griggs A."/>
            <person name="Gujja S."/>
            <person name="Hansen M."/>
            <person name="Heiman D."/>
            <person name="Howarth C."/>
            <person name="Larimer J."/>
            <person name="Lui A."/>
            <person name="MacDonald P.J.P."/>
            <person name="McCowen C."/>
            <person name="Montmayeur A."/>
            <person name="Murphy C."/>
            <person name="Neiman D."/>
            <person name="Pearson M."/>
            <person name="Priest M."/>
            <person name="Roberts A."/>
            <person name="Saif S."/>
            <person name="Shea T."/>
            <person name="Sisk P."/>
            <person name="Stolte C."/>
            <person name="Sykes S."/>
            <person name="Wortman J."/>
            <person name="Nusbaum C."/>
            <person name="Birren B."/>
        </authorList>
    </citation>
    <scope>NUCLEOTIDE SEQUENCE [LARGE SCALE GENOMIC DNA]</scope>
    <source>
        <strain evidence="1 2">K-2C</strain>
    </source>
</reference>
<name>J0ZJP2_9HYPH</name>
<gene>
    <name evidence="1" type="ORF">ME3_01075</name>
</gene>
<accession>J0ZJP2</accession>
<organism evidence="1 2">
    <name type="scientific">Bartonella melophagi K-2C</name>
    <dbReference type="NCBI Taxonomy" id="1094557"/>
    <lineage>
        <taxon>Bacteria</taxon>
        <taxon>Pseudomonadati</taxon>
        <taxon>Pseudomonadota</taxon>
        <taxon>Alphaproteobacteria</taxon>
        <taxon>Hyphomicrobiales</taxon>
        <taxon>Bartonellaceae</taxon>
        <taxon>Bartonella</taxon>
    </lineage>
</organism>
<sequence length="46" mass="5217">MSIYEMMCTGVSGMNAQGTRLSVWQKMSPMLVQLDIDVQMSNFLIM</sequence>
<comment type="caution">
    <text evidence="1">The sequence shown here is derived from an EMBL/GenBank/DDBJ whole genome shotgun (WGS) entry which is preliminary data.</text>
</comment>
<evidence type="ECO:0000313" key="1">
    <source>
        <dbReference type="EMBL" id="EJF88523.1"/>
    </source>
</evidence>
<proteinExistence type="predicted"/>
<dbReference type="HOGENOM" id="CLU_3180615_0_0_5"/>
<dbReference type="AlphaFoldDB" id="J0ZJP2"/>
<dbReference type="EMBL" id="AIMA01000020">
    <property type="protein sequence ID" value="EJF88523.1"/>
    <property type="molecule type" value="Genomic_DNA"/>
</dbReference>
<evidence type="ECO:0000313" key="2">
    <source>
        <dbReference type="Proteomes" id="UP000009017"/>
    </source>
</evidence>